<organism evidence="1 2">
    <name type="scientific">Rhizobium rhizoryzae</name>
    <dbReference type="NCBI Taxonomy" id="451876"/>
    <lineage>
        <taxon>Bacteria</taxon>
        <taxon>Pseudomonadati</taxon>
        <taxon>Pseudomonadota</taxon>
        <taxon>Alphaproteobacteria</taxon>
        <taxon>Hyphomicrobiales</taxon>
        <taxon>Rhizobiaceae</taxon>
        <taxon>Rhizobium/Agrobacterium group</taxon>
        <taxon>Rhizobium</taxon>
    </lineage>
</organism>
<protein>
    <submittedName>
        <fullName evidence="1">Uncharacterized protein</fullName>
    </submittedName>
</protein>
<gene>
    <name evidence="1" type="ORF">GGQ72_000797</name>
</gene>
<reference evidence="1 2" key="1">
    <citation type="submission" date="2020-08" db="EMBL/GenBank/DDBJ databases">
        <title>Genomic Encyclopedia of Type Strains, Phase IV (KMG-IV): sequencing the most valuable type-strain genomes for metagenomic binning, comparative biology and taxonomic classification.</title>
        <authorList>
            <person name="Goeker M."/>
        </authorList>
    </citation>
    <scope>NUCLEOTIDE SEQUENCE [LARGE SCALE GENOMIC DNA]</scope>
    <source>
        <strain evidence="1 2">DSM 29514</strain>
    </source>
</reference>
<evidence type="ECO:0000313" key="1">
    <source>
        <dbReference type="EMBL" id="MBB4142298.1"/>
    </source>
</evidence>
<accession>A0A7W6LFD3</accession>
<dbReference type="EMBL" id="JACIEC010000001">
    <property type="protein sequence ID" value="MBB4142298.1"/>
    <property type="molecule type" value="Genomic_DNA"/>
</dbReference>
<keyword evidence="2" id="KW-1185">Reference proteome</keyword>
<dbReference type="Proteomes" id="UP000519897">
    <property type="component" value="Unassembled WGS sequence"/>
</dbReference>
<name>A0A7W6LFD3_9HYPH</name>
<evidence type="ECO:0000313" key="2">
    <source>
        <dbReference type="Proteomes" id="UP000519897"/>
    </source>
</evidence>
<comment type="caution">
    <text evidence="1">The sequence shown here is derived from an EMBL/GenBank/DDBJ whole genome shotgun (WGS) entry which is preliminary data.</text>
</comment>
<dbReference type="AlphaFoldDB" id="A0A7W6LFD3"/>
<proteinExistence type="predicted"/>
<sequence>MSLSLIIWSLVCLALVAVAYYVTRMAKDDEDSLHDTGLAILEFGRAFPNEAIRSLHQTVDGNAIFVRTHENKAGIMRNHRRHFSCHLIEPGSARVTPLATGRGFEIEFLDAPSQNGTFTFATTEDAAEVSLWLLGNMLATPKAGSSFDGNLDSSTI</sequence>